<dbReference type="EMBL" id="FZOC01000009">
    <property type="protein sequence ID" value="SNS23820.1"/>
    <property type="molecule type" value="Genomic_DNA"/>
</dbReference>
<dbReference type="OrthoDB" id="5464482at2"/>
<gene>
    <name evidence="1" type="ORF">SAMN04488503_3296</name>
</gene>
<reference evidence="1 2" key="1">
    <citation type="submission" date="2017-06" db="EMBL/GenBank/DDBJ databases">
        <authorList>
            <person name="Kim H.J."/>
            <person name="Triplett B.A."/>
        </authorList>
    </citation>
    <scope>NUCLEOTIDE SEQUENCE [LARGE SCALE GENOMIC DNA]</scope>
    <source>
        <strain evidence="1 2">DSM 13116</strain>
    </source>
</reference>
<name>A0A239CUN3_9BACT</name>
<dbReference type="RefSeq" id="WP_089275477.1">
    <property type="nucleotide sequence ID" value="NZ_FZOC01000009.1"/>
</dbReference>
<dbReference type="SUPFAM" id="SSF52317">
    <property type="entry name" value="Class I glutamine amidotransferase-like"/>
    <property type="match status" value="1"/>
</dbReference>
<organism evidence="1 2">
    <name type="scientific">Humidesulfovibrio mexicanus</name>
    <dbReference type="NCBI Taxonomy" id="147047"/>
    <lineage>
        <taxon>Bacteria</taxon>
        <taxon>Pseudomonadati</taxon>
        <taxon>Thermodesulfobacteriota</taxon>
        <taxon>Desulfovibrionia</taxon>
        <taxon>Desulfovibrionales</taxon>
        <taxon>Desulfovibrionaceae</taxon>
        <taxon>Humidesulfovibrio</taxon>
    </lineage>
</organism>
<protein>
    <recommendedName>
        <fullName evidence="3">Biotin-protein ligase, N terminal</fullName>
    </recommendedName>
</protein>
<dbReference type="InterPro" id="IPR029062">
    <property type="entry name" value="Class_I_gatase-like"/>
</dbReference>
<proteinExistence type="predicted"/>
<evidence type="ECO:0000313" key="1">
    <source>
        <dbReference type="EMBL" id="SNS23820.1"/>
    </source>
</evidence>
<accession>A0A239CUN3</accession>
<evidence type="ECO:0008006" key="3">
    <source>
        <dbReference type="Google" id="ProtNLM"/>
    </source>
</evidence>
<keyword evidence="2" id="KW-1185">Reference proteome</keyword>
<dbReference type="AlphaFoldDB" id="A0A239CUN3"/>
<evidence type="ECO:0000313" key="2">
    <source>
        <dbReference type="Proteomes" id="UP000198324"/>
    </source>
</evidence>
<sequence length="454" mass="48044">MTRVFVLWDDSHLWGLLVLRFLRALRLPHKILRAHDIAEGALSGKPAAFCGTAGEGIADGGAHDAPPLLIVPGGWARGKALRLGPAGVQAIRGFVAQGGCYLGFCGGAGLALTSPRPGDSLGLCPWGRMGFAGRLQHFLSGDVRLALAPQSGGLALPGAQELLGQVWWPAQFAPSGDKDGEGDGGVTVLARYCGLGPDFQVADLALARFPDEALSDWENLYGLQVRPHFLFGRPAVIAGTHGQGRYVLSYPHLETPDSPQANAWLAHLLHSLAGAHCAEAASPPWRVGGAPPRWPDAALLAAKAAVEEVIALGQEHLLLFWRNPWLLGWRRGIPGPGVNSLYALVCEALECAPPAPGGPAAAFWEASREEFARLAALFRQGVSGLLLAERLDMTVRQTPGMDGGDEVFARSLRDMRAALFGLPPASGGVCGQMLAMLEELLARAWEANGIQPTR</sequence>
<dbReference type="Proteomes" id="UP000198324">
    <property type="component" value="Unassembled WGS sequence"/>
</dbReference>